<proteinExistence type="predicted"/>
<dbReference type="EMBL" id="FPKH01000001">
    <property type="protein sequence ID" value="SFX25480.1"/>
    <property type="molecule type" value="Genomic_DNA"/>
</dbReference>
<dbReference type="AlphaFoldDB" id="A0AB38C4K2"/>
<keyword evidence="1" id="KW-1133">Transmembrane helix</keyword>
<dbReference type="RefSeq" id="WP_254798362.1">
    <property type="nucleotide sequence ID" value="NZ_FPKH01000001.1"/>
</dbReference>
<sequence>MSGPVKQPPLPGMQRTSTPARALPAWLGELHQIRRALLCFTLTMLASLVLLSLSIAYREREAQQLDLAQRTRSAAAMLFNHVEAEKQEIRAYEPRFLALRQRGLIGEENRLAWIDAIRRSQEQRKLLPISYDISPQQGLQVPLPMVMGQYHLRGSRMRLQMDLLHEMDLLNLLDDLRQAGYFAVQDCTLKRHATAGAGPGSGGASGAAPTLGAECELLWLTLGSTPVPGRP</sequence>
<dbReference type="Proteomes" id="UP000182489">
    <property type="component" value="Unassembled WGS sequence"/>
</dbReference>
<keyword evidence="1" id="KW-0812">Transmembrane</keyword>
<reference evidence="2 3" key="1">
    <citation type="submission" date="2016-11" db="EMBL/GenBank/DDBJ databases">
        <authorList>
            <person name="Varghese N."/>
            <person name="Submissions S."/>
        </authorList>
    </citation>
    <scope>NUCLEOTIDE SEQUENCE [LARGE SCALE GENOMIC DNA]</scope>
    <source>
        <strain evidence="2 3">NFR18</strain>
    </source>
</reference>
<evidence type="ECO:0000313" key="2">
    <source>
        <dbReference type="EMBL" id="SFX25480.1"/>
    </source>
</evidence>
<name>A0AB38C4K2_9BURK</name>
<comment type="caution">
    <text evidence="2">The sequence shown here is derived from an EMBL/GenBank/DDBJ whole genome shotgun (WGS) entry which is preliminary data.</text>
</comment>
<keyword evidence="1" id="KW-0472">Membrane</keyword>
<protein>
    <submittedName>
        <fullName evidence="2">Uncharacterized protein</fullName>
    </submittedName>
</protein>
<evidence type="ECO:0000256" key="1">
    <source>
        <dbReference type="SAM" id="Phobius"/>
    </source>
</evidence>
<evidence type="ECO:0000313" key="3">
    <source>
        <dbReference type="Proteomes" id="UP000182489"/>
    </source>
</evidence>
<gene>
    <name evidence="2" type="ORF">SAMN03097694_1345</name>
</gene>
<accession>A0AB38C4K2</accession>
<organism evidence="2 3">
    <name type="scientific">Janthinobacterium lividum</name>
    <dbReference type="NCBI Taxonomy" id="29581"/>
    <lineage>
        <taxon>Bacteria</taxon>
        <taxon>Pseudomonadati</taxon>
        <taxon>Pseudomonadota</taxon>
        <taxon>Betaproteobacteria</taxon>
        <taxon>Burkholderiales</taxon>
        <taxon>Oxalobacteraceae</taxon>
        <taxon>Janthinobacterium</taxon>
    </lineage>
</organism>
<feature type="transmembrane region" description="Helical" evidence="1">
    <location>
        <begin position="36"/>
        <end position="57"/>
    </location>
</feature>